<organism evidence="1 2">
    <name type="scientific">Cupriavidus taiwanensis</name>
    <dbReference type="NCBI Taxonomy" id="164546"/>
    <lineage>
        <taxon>Bacteria</taxon>
        <taxon>Pseudomonadati</taxon>
        <taxon>Pseudomonadota</taxon>
        <taxon>Betaproteobacteria</taxon>
        <taxon>Burkholderiales</taxon>
        <taxon>Burkholderiaceae</taxon>
        <taxon>Cupriavidus</taxon>
    </lineage>
</organism>
<dbReference type="EMBL" id="OVTA01000027">
    <property type="protein sequence ID" value="SPR98868.1"/>
    <property type="molecule type" value="Genomic_DNA"/>
</dbReference>
<sequence length="24" mass="2742">MTRGHATVTSLQRRLTRIVFSLPT</sequence>
<dbReference type="AlphaFoldDB" id="A0A375J0Z0"/>
<evidence type="ECO:0000313" key="2">
    <source>
        <dbReference type="Proteomes" id="UP000256805"/>
    </source>
</evidence>
<reference evidence="1 2" key="1">
    <citation type="submission" date="2018-01" db="EMBL/GenBank/DDBJ databases">
        <authorList>
            <person name="Gaut B.S."/>
            <person name="Morton B.R."/>
            <person name="Clegg M.T."/>
            <person name="Duvall M.R."/>
        </authorList>
    </citation>
    <scope>NUCLEOTIDE SEQUENCE [LARGE SCALE GENOMIC DNA]</scope>
    <source>
        <strain evidence="1">Cupriavidus taiwanensis cmp 52</strain>
    </source>
</reference>
<protein>
    <submittedName>
        <fullName evidence="1">Uncharacterized protein</fullName>
    </submittedName>
</protein>
<dbReference type="Proteomes" id="UP000256805">
    <property type="component" value="Unassembled WGS sequence"/>
</dbReference>
<gene>
    <name evidence="1" type="ORF">CBM2634_A50086</name>
</gene>
<accession>A0A375J0Z0</accession>
<name>A0A375J0Z0_9BURK</name>
<proteinExistence type="predicted"/>
<evidence type="ECO:0000313" key="1">
    <source>
        <dbReference type="EMBL" id="SPR98868.1"/>
    </source>
</evidence>